<evidence type="ECO:0000256" key="2">
    <source>
        <dbReference type="ARBA" id="ARBA00023136"/>
    </source>
</evidence>
<dbReference type="AlphaFoldDB" id="A0A8X8H5G6"/>
<accession>A0A8X8H5G6</accession>
<dbReference type="InterPro" id="IPR006665">
    <property type="entry name" value="OmpA-like"/>
</dbReference>
<dbReference type="PRINTS" id="PR01021">
    <property type="entry name" value="OMPADOMAIN"/>
</dbReference>
<evidence type="ECO:0000313" key="8">
    <source>
        <dbReference type="Proteomes" id="UP000484076"/>
    </source>
</evidence>
<comment type="caution">
    <text evidence="7">The sequence shown here is derived from an EMBL/GenBank/DDBJ whole genome shotgun (WGS) entry which is preliminary data.</text>
</comment>
<dbReference type="PANTHER" id="PTHR30329:SF21">
    <property type="entry name" value="LIPOPROTEIN YIAD-RELATED"/>
    <property type="match status" value="1"/>
</dbReference>
<dbReference type="GO" id="GO:0009279">
    <property type="term" value="C:cell outer membrane"/>
    <property type="evidence" value="ECO:0007669"/>
    <property type="project" value="UniProtKB-SubCell"/>
</dbReference>
<evidence type="ECO:0000256" key="3">
    <source>
        <dbReference type="ARBA" id="ARBA00023237"/>
    </source>
</evidence>
<keyword evidence="8" id="KW-1185">Reference proteome</keyword>
<dbReference type="InterPro" id="IPR036737">
    <property type="entry name" value="OmpA-like_sf"/>
</dbReference>
<feature type="signal peptide" evidence="5">
    <location>
        <begin position="1"/>
        <end position="22"/>
    </location>
</feature>
<dbReference type="Gene3D" id="3.30.1330.60">
    <property type="entry name" value="OmpA-like domain"/>
    <property type="match status" value="1"/>
</dbReference>
<dbReference type="Proteomes" id="UP000484076">
    <property type="component" value="Unassembled WGS sequence"/>
</dbReference>
<gene>
    <name evidence="7" type="ORF">GEU84_020305</name>
</gene>
<comment type="subcellular location">
    <subcellularLocation>
        <location evidence="1">Cell outer membrane</location>
    </subcellularLocation>
</comment>
<dbReference type="PANTHER" id="PTHR30329">
    <property type="entry name" value="STATOR ELEMENT OF FLAGELLAR MOTOR COMPLEX"/>
    <property type="match status" value="1"/>
</dbReference>
<evidence type="ECO:0000313" key="7">
    <source>
        <dbReference type="EMBL" id="NUB46739.1"/>
    </source>
</evidence>
<dbReference type="RefSeq" id="WP_152828740.1">
    <property type="nucleotide sequence ID" value="NZ_WHUT02000020.1"/>
</dbReference>
<dbReference type="Pfam" id="PF00691">
    <property type="entry name" value="OmpA"/>
    <property type="match status" value="1"/>
</dbReference>
<dbReference type="SUPFAM" id="SSF103088">
    <property type="entry name" value="OmpA-like"/>
    <property type="match status" value="1"/>
</dbReference>
<proteinExistence type="predicted"/>
<organism evidence="7 8">
    <name type="scientific">Fertoeibacter niger</name>
    <dbReference type="NCBI Taxonomy" id="2656921"/>
    <lineage>
        <taxon>Bacteria</taxon>
        <taxon>Pseudomonadati</taxon>
        <taxon>Pseudomonadota</taxon>
        <taxon>Alphaproteobacteria</taxon>
        <taxon>Rhodobacterales</taxon>
        <taxon>Paracoccaceae</taxon>
        <taxon>Fertoeibacter</taxon>
    </lineage>
</organism>
<dbReference type="InterPro" id="IPR006664">
    <property type="entry name" value="OMP_bac"/>
</dbReference>
<keyword evidence="2 4" id="KW-0472">Membrane</keyword>
<reference evidence="7" key="1">
    <citation type="submission" date="2020-05" db="EMBL/GenBank/DDBJ databases">
        <title>Fertoebacter nigrum gen. nov., sp. nov., a new member of the family Rhodobacteraceae.</title>
        <authorList>
            <person name="Szuroczki S."/>
            <person name="Abbaszade G."/>
            <person name="Buni D."/>
            <person name="Schumann P."/>
            <person name="Toth E."/>
        </authorList>
    </citation>
    <scope>NUCLEOTIDE SEQUENCE</scope>
    <source>
        <strain evidence="7">RG-N-1a</strain>
    </source>
</reference>
<evidence type="ECO:0000259" key="6">
    <source>
        <dbReference type="PROSITE" id="PS51123"/>
    </source>
</evidence>
<dbReference type="PROSITE" id="PS51123">
    <property type="entry name" value="OMPA_2"/>
    <property type="match status" value="1"/>
</dbReference>
<evidence type="ECO:0000256" key="5">
    <source>
        <dbReference type="SAM" id="SignalP"/>
    </source>
</evidence>
<sequence length="209" mass="22621">MRWIQSGTLAVLLAFGAVSASAAAEDVDEINAIIRSLAPIIGQTESLPAPTTQRTPSLPPVQINPVLPTAPQPTVSVRVIEVQTPQISIVIAPERSIELEVYFEKNSAQLSGTSTATLELVAKALESEELRDSRFLIAGHTDASGTADYNRSLSQRRSDAVRNHILRNFRVKPERLIAHGFGEDWLKTPDIPSAAVNRRVEIILIVGGS</sequence>
<keyword evidence="5" id="KW-0732">Signal</keyword>
<evidence type="ECO:0000256" key="4">
    <source>
        <dbReference type="PROSITE-ProRule" id="PRU00473"/>
    </source>
</evidence>
<feature type="domain" description="OmpA-like" evidence="6">
    <location>
        <begin position="90"/>
        <end position="208"/>
    </location>
</feature>
<feature type="chain" id="PRO_5036455515" evidence="5">
    <location>
        <begin position="23"/>
        <end position="209"/>
    </location>
</feature>
<keyword evidence="3" id="KW-0998">Cell outer membrane</keyword>
<name>A0A8X8H5G6_9RHOB</name>
<dbReference type="CDD" id="cd07185">
    <property type="entry name" value="OmpA_C-like"/>
    <property type="match status" value="1"/>
</dbReference>
<dbReference type="InterPro" id="IPR050330">
    <property type="entry name" value="Bact_OuterMem_StrucFunc"/>
</dbReference>
<evidence type="ECO:0000256" key="1">
    <source>
        <dbReference type="ARBA" id="ARBA00004442"/>
    </source>
</evidence>
<dbReference type="EMBL" id="WHUT02000020">
    <property type="protein sequence ID" value="NUB46739.1"/>
    <property type="molecule type" value="Genomic_DNA"/>
</dbReference>
<protein>
    <submittedName>
        <fullName evidence="7">OmpA family protein</fullName>
    </submittedName>
</protein>